<feature type="compositionally biased region" description="Polar residues" evidence="1">
    <location>
        <begin position="110"/>
        <end position="128"/>
    </location>
</feature>
<feature type="region of interest" description="Disordered" evidence="1">
    <location>
        <begin position="169"/>
        <end position="194"/>
    </location>
</feature>
<protein>
    <recommendedName>
        <fullName evidence="5">Hydroxyproline-rich glycoprotein family protein</fullName>
    </recommendedName>
</protein>
<proteinExistence type="predicted"/>
<name>A0AAV0YWG4_VICFA</name>
<feature type="compositionally biased region" description="Pro residues" evidence="1">
    <location>
        <begin position="367"/>
        <end position="376"/>
    </location>
</feature>
<keyword evidence="4" id="KW-1185">Reference proteome</keyword>
<dbReference type="PANTHER" id="PTHR33098:SF71">
    <property type="entry name" value="HYDROXYPROLINE-RICH GLYCOPROTEIN FAMILY PROTEIN"/>
    <property type="match status" value="1"/>
</dbReference>
<evidence type="ECO:0000313" key="4">
    <source>
        <dbReference type="Proteomes" id="UP001157006"/>
    </source>
</evidence>
<feature type="compositionally biased region" description="Basic residues" evidence="1">
    <location>
        <begin position="333"/>
        <end position="345"/>
    </location>
</feature>
<gene>
    <name evidence="3" type="ORF">VFH_I410240</name>
</gene>
<keyword evidence="2" id="KW-1133">Transmembrane helix</keyword>
<feature type="compositionally biased region" description="Polar residues" evidence="1">
    <location>
        <begin position="407"/>
        <end position="417"/>
    </location>
</feature>
<evidence type="ECO:0000256" key="2">
    <source>
        <dbReference type="SAM" id="Phobius"/>
    </source>
</evidence>
<feature type="transmembrane region" description="Helical" evidence="2">
    <location>
        <begin position="54"/>
        <end position="74"/>
    </location>
</feature>
<feature type="region of interest" description="Disordered" evidence="1">
    <location>
        <begin position="207"/>
        <end position="417"/>
    </location>
</feature>
<dbReference type="EMBL" id="OX451736">
    <property type="protein sequence ID" value="CAI8589792.1"/>
    <property type="molecule type" value="Genomic_DNA"/>
</dbReference>
<dbReference type="Proteomes" id="UP001157006">
    <property type="component" value="Chromosome 1L"/>
</dbReference>
<evidence type="ECO:0000313" key="3">
    <source>
        <dbReference type="EMBL" id="CAI8589792.1"/>
    </source>
</evidence>
<evidence type="ECO:0000256" key="1">
    <source>
        <dbReference type="SAM" id="MobiDB-lite"/>
    </source>
</evidence>
<feature type="region of interest" description="Disordered" evidence="1">
    <location>
        <begin position="454"/>
        <end position="479"/>
    </location>
</feature>
<dbReference type="AlphaFoldDB" id="A0AAV0YWG4"/>
<feature type="compositionally biased region" description="Basic and acidic residues" evidence="1">
    <location>
        <begin position="257"/>
        <end position="277"/>
    </location>
</feature>
<feature type="compositionally biased region" description="Basic and acidic residues" evidence="1">
    <location>
        <begin position="297"/>
        <end position="307"/>
    </location>
</feature>
<keyword evidence="2" id="KW-0472">Membrane</keyword>
<feature type="compositionally biased region" description="Pro residues" evidence="1">
    <location>
        <begin position="216"/>
        <end position="226"/>
    </location>
</feature>
<feature type="compositionally biased region" description="Pro residues" evidence="1">
    <location>
        <begin position="317"/>
        <end position="328"/>
    </location>
</feature>
<reference evidence="3 4" key="1">
    <citation type="submission" date="2023-01" db="EMBL/GenBank/DDBJ databases">
        <authorList>
            <person name="Kreplak J."/>
        </authorList>
    </citation>
    <scope>NUCLEOTIDE SEQUENCE [LARGE SCALE GENOMIC DNA]</scope>
</reference>
<organism evidence="3 4">
    <name type="scientific">Vicia faba</name>
    <name type="common">Broad bean</name>
    <name type="synonym">Faba vulgaris</name>
    <dbReference type="NCBI Taxonomy" id="3906"/>
    <lineage>
        <taxon>Eukaryota</taxon>
        <taxon>Viridiplantae</taxon>
        <taxon>Streptophyta</taxon>
        <taxon>Embryophyta</taxon>
        <taxon>Tracheophyta</taxon>
        <taxon>Spermatophyta</taxon>
        <taxon>Magnoliopsida</taxon>
        <taxon>eudicotyledons</taxon>
        <taxon>Gunneridae</taxon>
        <taxon>Pentapetalae</taxon>
        <taxon>rosids</taxon>
        <taxon>fabids</taxon>
        <taxon>Fabales</taxon>
        <taxon>Fabaceae</taxon>
        <taxon>Papilionoideae</taxon>
        <taxon>50 kb inversion clade</taxon>
        <taxon>NPAAA clade</taxon>
        <taxon>Hologalegina</taxon>
        <taxon>IRL clade</taxon>
        <taxon>Fabeae</taxon>
        <taxon>Vicia</taxon>
    </lineage>
</organism>
<keyword evidence="2" id="KW-0812">Transmembrane</keyword>
<feature type="region of interest" description="Disordered" evidence="1">
    <location>
        <begin position="110"/>
        <end position="145"/>
    </location>
</feature>
<accession>A0AAV0YWG4</accession>
<evidence type="ECO:0008006" key="5">
    <source>
        <dbReference type="Google" id="ProtNLM"/>
    </source>
</evidence>
<sequence>MPHRGSSPPLISLPLLIILLPILTLTLLFLAVPPLLSAATNILQHTPIKTTWNWNWNSFNIILVFVAILFGVFARRNDDESSPPDHNHAFRRVSVSSERVETSGGYESQQWFGFSNDETTNRSQSPVTGVNRLRRSSSSYPDLRQMETDDSRYKFRFFDDLEIEKQFRSPSRATFSTPRHRRQLPEYRSQSEEQVQIKEIPVDTFQIHPSPVKTSSPPPPPPPPPASRRRHSRSEITELEDAEPPPTPTPLRPSAKTRSEQKHGKNERRKSNVKREIAMVWASVLSNQRKRKKKQRLGNDHNHHYDNVDELTNNATAPPPPPPLPPPSVFHSIFRKGMGKSKKIHSVPAPPPPPPSRRSSKPKNQIPQPPLPPPPSRRFSKPQNQIPQPPPTPPRQGTRMKPPLPNKPTNFINDTLNVGNQSPLIPIPPPLPPFKIPPIKFELRGDFVKILSNQSSRCTSPEREHIDGEVSETNPDMSHKSNGNGHVFCPSPDVNAKAATFIARLRGEWRLQKLNSIKEKGNGSLPLASDLIH</sequence>
<dbReference type="PANTHER" id="PTHR33098">
    <property type="entry name" value="COTTON FIBER (DUF761)"/>
    <property type="match status" value="1"/>
</dbReference>